<feature type="transmembrane region" description="Helical" evidence="9">
    <location>
        <begin position="227"/>
        <end position="246"/>
    </location>
</feature>
<keyword evidence="7 9" id="KW-0472">Membrane</keyword>
<evidence type="ECO:0000313" key="11">
    <source>
        <dbReference type="Proteomes" id="UP001595937"/>
    </source>
</evidence>
<dbReference type="EMBL" id="JBHSLN010000023">
    <property type="protein sequence ID" value="MFC5297864.1"/>
    <property type="molecule type" value="Genomic_DNA"/>
</dbReference>
<dbReference type="NCBIfam" id="TIGR00842">
    <property type="entry name" value="bcct"/>
    <property type="match status" value="1"/>
</dbReference>
<comment type="caution">
    <text evidence="10">The sequence shown here is derived from an EMBL/GenBank/DDBJ whole genome shotgun (WGS) entry which is preliminary data.</text>
</comment>
<gene>
    <name evidence="10" type="ORF">ACFPK8_10110</name>
</gene>
<dbReference type="GeneID" id="303297154"/>
<dbReference type="Proteomes" id="UP001595937">
    <property type="component" value="Unassembled WGS sequence"/>
</dbReference>
<evidence type="ECO:0000256" key="6">
    <source>
        <dbReference type="ARBA" id="ARBA00022989"/>
    </source>
</evidence>
<dbReference type="PANTHER" id="PTHR30047:SF7">
    <property type="entry name" value="HIGH-AFFINITY CHOLINE TRANSPORT PROTEIN"/>
    <property type="match status" value="1"/>
</dbReference>
<keyword evidence="11" id="KW-1185">Reference proteome</keyword>
<evidence type="ECO:0000256" key="4">
    <source>
        <dbReference type="ARBA" id="ARBA00022475"/>
    </source>
</evidence>
<feature type="transmembrane region" description="Helical" evidence="9">
    <location>
        <begin position="266"/>
        <end position="287"/>
    </location>
</feature>
<feature type="transmembrane region" description="Helical" evidence="9">
    <location>
        <begin position="483"/>
        <end position="503"/>
    </location>
</feature>
<evidence type="ECO:0000256" key="9">
    <source>
        <dbReference type="SAM" id="Phobius"/>
    </source>
</evidence>
<evidence type="ECO:0000256" key="8">
    <source>
        <dbReference type="SAM" id="MobiDB-lite"/>
    </source>
</evidence>
<feature type="transmembrane region" description="Helical" evidence="9">
    <location>
        <begin position="82"/>
        <end position="101"/>
    </location>
</feature>
<feature type="transmembrane region" description="Helical" evidence="9">
    <location>
        <begin position="390"/>
        <end position="411"/>
    </location>
</feature>
<feature type="transmembrane region" description="Helical" evidence="9">
    <location>
        <begin position="121"/>
        <end position="142"/>
    </location>
</feature>
<feature type="transmembrane region" description="Helical" evidence="9">
    <location>
        <begin position="177"/>
        <end position="199"/>
    </location>
</feature>
<feature type="region of interest" description="Disordered" evidence="8">
    <location>
        <begin position="1"/>
        <end position="34"/>
    </location>
</feature>
<feature type="transmembrane region" description="Helical" evidence="9">
    <location>
        <begin position="299"/>
        <end position="319"/>
    </location>
</feature>
<accession>A0ABW0FFS6</accession>
<feature type="region of interest" description="Disordered" evidence="8">
    <location>
        <begin position="631"/>
        <end position="664"/>
    </location>
</feature>
<keyword evidence="6 9" id="KW-1133">Transmembrane helix</keyword>
<name>A0ABW0FFS6_9MICO</name>
<evidence type="ECO:0000313" key="10">
    <source>
        <dbReference type="EMBL" id="MFC5297864.1"/>
    </source>
</evidence>
<evidence type="ECO:0000256" key="3">
    <source>
        <dbReference type="ARBA" id="ARBA00022448"/>
    </source>
</evidence>
<feature type="transmembrane region" description="Helical" evidence="9">
    <location>
        <begin position="515"/>
        <end position="539"/>
    </location>
</feature>
<comment type="similarity">
    <text evidence="2">Belongs to the BCCT transporter (TC 2.A.15) family.</text>
</comment>
<dbReference type="RefSeq" id="WP_343923689.1">
    <property type="nucleotide sequence ID" value="NZ_BAAAIR010000034.1"/>
</dbReference>
<evidence type="ECO:0000256" key="1">
    <source>
        <dbReference type="ARBA" id="ARBA00004651"/>
    </source>
</evidence>
<feature type="transmembrane region" description="Helical" evidence="9">
    <location>
        <begin position="442"/>
        <end position="462"/>
    </location>
</feature>
<sequence length="664" mass="71622">MGRGLPVPIPHRNEKTCRPPPTETSPPHTEAASPQAGYSLSKPVFFVSAGIILIAVVFALALPDVFNNFISTLNSTVVESIGWYYVLIVTGFVGFAIVLAVSRMGNIKLGKDDDKPEFGLFSWFAMLFAAGMGIGLVFWGAAEPLTFFADTAGPGIPPNAAGFDDPVRAERALGQTFLHWGLHAWAIYVVVGLAVAYAVHRKGRPVSIRWALEPVLGKRTDTWVGDVIDIIALVGTLFGIATSLGFGVNQIAAGLDHLGVLPNSTGVQVVIILVVTALATLSAASGVDKGIKILSNLNMGLAALLLVAVLVLGPTLFLLRDVVSNIGYYLQNFLQLSFQTMPFLGDEGAGWINGWTTFYWGWWISWSPFVGVFIARISKGRTVREFITGVLLVPTALTFLWFTIMGGTALYEAVFNKVDFTGGTGAIDPNTALFDTFSHLPAGALLSGVAVILVSIFFITSADSGAFVMDMIAHKGDPNPPRITRIFWAATSGVIAASLIWVSSLSGGEGSGMSALQALALLSALPFSVVMIGMAISLWRSLSHEVKVIERLELRIRQREFMERYSEELTDQVSDRVEEKFSDGIGNRIESHLEGEYGQQFQAQLNHQVETQVSEQVEAQVAEHLSTFTAEHPAISAEDTAPPATGPASDANRRGPRNPFRRDR</sequence>
<dbReference type="InterPro" id="IPR000060">
    <property type="entry name" value="BCCT_transptr"/>
</dbReference>
<evidence type="ECO:0000256" key="5">
    <source>
        <dbReference type="ARBA" id="ARBA00022692"/>
    </source>
</evidence>
<comment type="subcellular location">
    <subcellularLocation>
        <location evidence="1">Cell membrane</location>
        <topology evidence="1">Multi-pass membrane protein</topology>
    </subcellularLocation>
</comment>
<keyword evidence="4" id="KW-1003">Cell membrane</keyword>
<reference evidence="11" key="1">
    <citation type="journal article" date="2019" name="Int. J. Syst. Evol. Microbiol.">
        <title>The Global Catalogue of Microorganisms (GCM) 10K type strain sequencing project: providing services to taxonomists for standard genome sequencing and annotation.</title>
        <authorList>
            <consortium name="The Broad Institute Genomics Platform"/>
            <consortium name="The Broad Institute Genome Sequencing Center for Infectious Disease"/>
            <person name="Wu L."/>
            <person name="Ma J."/>
        </authorList>
    </citation>
    <scope>NUCLEOTIDE SEQUENCE [LARGE SCALE GENOMIC DNA]</scope>
    <source>
        <strain evidence="11">CGMCC 1.16455</strain>
    </source>
</reference>
<keyword evidence="3" id="KW-0813">Transport</keyword>
<protein>
    <submittedName>
        <fullName evidence="10">BCCT family transporter</fullName>
    </submittedName>
</protein>
<evidence type="ECO:0000256" key="2">
    <source>
        <dbReference type="ARBA" id="ARBA00005658"/>
    </source>
</evidence>
<evidence type="ECO:0000256" key="7">
    <source>
        <dbReference type="ARBA" id="ARBA00023136"/>
    </source>
</evidence>
<organism evidence="10 11">
    <name type="scientific">Brachybacterium tyrofermentans</name>
    <dbReference type="NCBI Taxonomy" id="47848"/>
    <lineage>
        <taxon>Bacteria</taxon>
        <taxon>Bacillati</taxon>
        <taxon>Actinomycetota</taxon>
        <taxon>Actinomycetes</taxon>
        <taxon>Micrococcales</taxon>
        <taxon>Dermabacteraceae</taxon>
        <taxon>Brachybacterium</taxon>
    </lineage>
</organism>
<keyword evidence="5 9" id="KW-0812">Transmembrane</keyword>
<proteinExistence type="inferred from homology"/>
<dbReference type="PANTHER" id="PTHR30047">
    <property type="entry name" value="HIGH-AFFINITY CHOLINE TRANSPORT PROTEIN-RELATED"/>
    <property type="match status" value="1"/>
</dbReference>
<dbReference type="Pfam" id="PF02028">
    <property type="entry name" value="BCCT"/>
    <property type="match status" value="1"/>
</dbReference>
<feature type="transmembrane region" description="Helical" evidence="9">
    <location>
        <begin position="44"/>
        <end position="62"/>
    </location>
</feature>
<feature type="transmembrane region" description="Helical" evidence="9">
    <location>
        <begin position="360"/>
        <end position="378"/>
    </location>
</feature>